<feature type="domain" description="HTH merR-type" evidence="7">
    <location>
        <begin position="1"/>
        <end position="71"/>
    </location>
</feature>
<dbReference type="PANTHER" id="PTHR30204:SF69">
    <property type="entry name" value="MERR-FAMILY TRANSCRIPTIONAL REGULATOR"/>
    <property type="match status" value="1"/>
</dbReference>
<dbReference type="InterPro" id="IPR009061">
    <property type="entry name" value="DNA-bd_dom_put_sf"/>
</dbReference>
<comment type="caution">
    <text evidence="8">The sequence shown here is derived from an EMBL/GenBank/DDBJ whole genome shotgun (WGS) entry which is preliminary data.</text>
</comment>
<dbReference type="AlphaFoldDB" id="A0A952FV90"/>
<dbReference type="Proteomes" id="UP000700706">
    <property type="component" value="Unassembled WGS sequence"/>
</dbReference>
<evidence type="ECO:0000256" key="3">
    <source>
        <dbReference type="ARBA" id="ARBA00023125"/>
    </source>
</evidence>
<keyword evidence="1" id="KW-0678">Repressor</keyword>
<dbReference type="SUPFAM" id="SSF46955">
    <property type="entry name" value="Putative DNA-binding domain"/>
    <property type="match status" value="1"/>
</dbReference>
<organism evidence="8 9">
    <name type="scientific">Inquilinus limosus</name>
    <dbReference type="NCBI Taxonomy" id="171674"/>
    <lineage>
        <taxon>Bacteria</taxon>
        <taxon>Pseudomonadati</taxon>
        <taxon>Pseudomonadota</taxon>
        <taxon>Alphaproteobacteria</taxon>
        <taxon>Rhodospirillales</taxon>
        <taxon>Rhodospirillaceae</taxon>
        <taxon>Inquilinus</taxon>
    </lineage>
</organism>
<dbReference type="GO" id="GO:0003700">
    <property type="term" value="F:DNA-binding transcription factor activity"/>
    <property type="evidence" value="ECO:0007669"/>
    <property type="project" value="InterPro"/>
</dbReference>
<dbReference type="Gene3D" id="1.10.1660.10">
    <property type="match status" value="1"/>
</dbReference>
<dbReference type="Pfam" id="PF13411">
    <property type="entry name" value="MerR_1"/>
    <property type="match status" value="1"/>
</dbReference>
<feature type="coiled-coil region" evidence="5">
    <location>
        <begin position="84"/>
        <end position="111"/>
    </location>
</feature>
<sequence>MLISDFARATGLPVDTVRFYVRRGLLAPGTNGKGGRNPYQVFSAEHVREARLIRMAQSLGLSLKEIAAIGVEHRRGGITRARSIELMAEQLARLERKAAEMEAMAGYLRAKLAWLNGGEQGPEPDFSAHSGHRPGGVCKP</sequence>
<dbReference type="PANTHER" id="PTHR30204">
    <property type="entry name" value="REDOX-CYCLING DRUG-SENSING TRANSCRIPTIONAL ACTIVATOR SOXR"/>
    <property type="match status" value="1"/>
</dbReference>
<dbReference type="EMBL" id="JAEKLZ010000482">
    <property type="protein sequence ID" value="MBW8729034.1"/>
    <property type="molecule type" value="Genomic_DNA"/>
</dbReference>
<name>A0A952FV90_9PROT</name>
<dbReference type="InterPro" id="IPR047057">
    <property type="entry name" value="MerR_fam"/>
</dbReference>
<dbReference type="GO" id="GO:0003677">
    <property type="term" value="F:DNA binding"/>
    <property type="evidence" value="ECO:0007669"/>
    <property type="project" value="UniProtKB-KW"/>
</dbReference>
<evidence type="ECO:0000313" key="8">
    <source>
        <dbReference type="EMBL" id="MBW8729034.1"/>
    </source>
</evidence>
<keyword evidence="4" id="KW-0804">Transcription</keyword>
<dbReference type="SMART" id="SM00422">
    <property type="entry name" value="HTH_MERR"/>
    <property type="match status" value="1"/>
</dbReference>
<evidence type="ECO:0000256" key="1">
    <source>
        <dbReference type="ARBA" id="ARBA00022491"/>
    </source>
</evidence>
<evidence type="ECO:0000259" key="7">
    <source>
        <dbReference type="PROSITE" id="PS50937"/>
    </source>
</evidence>
<keyword evidence="5" id="KW-0175">Coiled coil</keyword>
<dbReference type="PROSITE" id="PS50937">
    <property type="entry name" value="HTH_MERR_2"/>
    <property type="match status" value="1"/>
</dbReference>
<gene>
    <name evidence="8" type="ORF">JF625_28280</name>
</gene>
<evidence type="ECO:0000256" key="6">
    <source>
        <dbReference type="SAM" id="MobiDB-lite"/>
    </source>
</evidence>
<evidence type="ECO:0000256" key="4">
    <source>
        <dbReference type="ARBA" id="ARBA00023163"/>
    </source>
</evidence>
<reference evidence="8" key="1">
    <citation type="submission" date="2020-06" db="EMBL/GenBank/DDBJ databases">
        <title>Stable isotope informed genome-resolved metagenomics uncovers potential trophic interactions in rhizosphere soil.</title>
        <authorList>
            <person name="Starr E.P."/>
            <person name="Shi S."/>
            <person name="Blazewicz S.J."/>
            <person name="Koch B.J."/>
            <person name="Probst A.J."/>
            <person name="Hungate B.A."/>
            <person name="Pett-Ridge J."/>
            <person name="Firestone M.K."/>
            <person name="Banfield J.F."/>
        </authorList>
    </citation>
    <scope>NUCLEOTIDE SEQUENCE</scope>
    <source>
        <strain evidence="8">YM_69_17</strain>
    </source>
</reference>
<accession>A0A952FV90</accession>
<keyword evidence="3" id="KW-0238">DNA-binding</keyword>
<feature type="region of interest" description="Disordered" evidence="6">
    <location>
        <begin position="121"/>
        <end position="140"/>
    </location>
</feature>
<protein>
    <submittedName>
        <fullName evidence="8">MerR family transcriptional regulator</fullName>
    </submittedName>
</protein>
<evidence type="ECO:0000256" key="2">
    <source>
        <dbReference type="ARBA" id="ARBA00023015"/>
    </source>
</evidence>
<keyword evidence="2" id="KW-0805">Transcription regulation</keyword>
<evidence type="ECO:0000313" key="9">
    <source>
        <dbReference type="Proteomes" id="UP000700706"/>
    </source>
</evidence>
<proteinExistence type="predicted"/>
<dbReference type="InterPro" id="IPR000551">
    <property type="entry name" value="MerR-type_HTH_dom"/>
</dbReference>
<evidence type="ECO:0000256" key="5">
    <source>
        <dbReference type="SAM" id="Coils"/>
    </source>
</evidence>